<dbReference type="InterPro" id="IPR011707">
    <property type="entry name" value="Cu-oxidase-like_N"/>
</dbReference>
<dbReference type="GO" id="GO:0016491">
    <property type="term" value="F:oxidoreductase activity"/>
    <property type="evidence" value="ECO:0007669"/>
    <property type="project" value="UniProtKB-KW"/>
</dbReference>
<feature type="domain" description="Plastocyanin-like" evidence="8">
    <location>
        <begin position="194"/>
        <end position="349"/>
    </location>
</feature>
<evidence type="ECO:0000256" key="7">
    <source>
        <dbReference type="SAM" id="SignalP"/>
    </source>
</evidence>
<protein>
    <submittedName>
        <fullName evidence="11">Laccase-1</fullName>
    </submittedName>
</protein>
<dbReference type="Pfam" id="PF07731">
    <property type="entry name" value="Cu-oxidase_2"/>
    <property type="match status" value="1"/>
</dbReference>
<evidence type="ECO:0000259" key="10">
    <source>
        <dbReference type="Pfam" id="PF07732"/>
    </source>
</evidence>
<dbReference type="OrthoDB" id="2121828at2759"/>
<evidence type="ECO:0000313" key="12">
    <source>
        <dbReference type="Proteomes" id="UP000002035"/>
    </source>
</evidence>
<dbReference type="InterPro" id="IPR002355">
    <property type="entry name" value="Cu_oxidase_Cu_BS"/>
</dbReference>
<dbReference type="InterPro" id="IPR001117">
    <property type="entry name" value="Cu-oxidase_2nd"/>
</dbReference>
<dbReference type="HOGENOM" id="CLU_006504_3_2_1"/>
<evidence type="ECO:0000256" key="3">
    <source>
        <dbReference type="ARBA" id="ARBA00022737"/>
    </source>
</evidence>
<feature type="signal peptide" evidence="7">
    <location>
        <begin position="1"/>
        <end position="17"/>
    </location>
</feature>
<keyword evidence="12" id="KW-1185">Reference proteome</keyword>
<dbReference type="FunFam" id="2.60.40.420:FF:000038">
    <property type="entry name" value="Extracellular dihydrogeodin oxidase/laccase"/>
    <property type="match status" value="1"/>
</dbReference>
<dbReference type="SMR" id="C5G0U9"/>
<keyword evidence="4" id="KW-0560">Oxidoreductase</keyword>
<dbReference type="GO" id="GO:0005507">
    <property type="term" value="F:copper ion binding"/>
    <property type="evidence" value="ECO:0007669"/>
    <property type="project" value="InterPro"/>
</dbReference>
<keyword evidence="5" id="KW-0186">Copper</keyword>
<reference evidence="12" key="1">
    <citation type="journal article" date="2012" name="MBio">
        <title>Comparative genome analysis of Trichophyton rubrum and related dermatophytes reveals candidate genes involved in infection.</title>
        <authorList>
            <person name="Martinez D.A."/>
            <person name="Oliver B.G."/>
            <person name="Graeser Y."/>
            <person name="Goldberg J.M."/>
            <person name="Li W."/>
            <person name="Martinez-Rossi N.M."/>
            <person name="Monod M."/>
            <person name="Shelest E."/>
            <person name="Barton R.C."/>
            <person name="Birch E."/>
            <person name="Brakhage A.A."/>
            <person name="Chen Z."/>
            <person name="Gurr S.J."/>
            <person name="Heiman D."/>
            <person name="Heitman J."/>
            <person name="Kosti I."/>
            <person name="Rossi A."/>
            <person name="Saif S."/>
            <person name="Samalova M."/>
            <person name="Saunders C.W."/>
            <person name="Shea T."/>
            <person name="Summerbell R.C."/>
            <person name="Xu J."/>
            <person name="Young S."/>
            <person name="Zeng Q."/>
            <person name="Birren B.W."/>
            <person name="Cuomo C.A."/>
            <person name="White T.C."/>
        </authorList>
    </citation>
    <scope>NUCLEOTIDE SEQUENCE [LARGE SCALE GENOMIC DNA]</scope>
    <source>
        <strain evidence="12">ATCC MYA-4605 / CBS 113480</strain>
    </source>
</reference>
<dbReference type="OMA" id="IFHLHGY"/>
<dbReference type="PANTHER" id="PTHR11709">
    <property type="entry name" value="MULTI-COPPER OXIDASE"/>
    <property type="match status" value="1"/>
</dbReference>
<dbReference type="GeneID" id="9223954"/>
<accession>C5G0U9</accession>
<dbReference type="RefSeq" id="XP_002842740.1">
    <property type="nucleotide sequence ID" value="XM_002842694.1"/>
</dbReference>
<feature type="domain" description="Plastocyanin-like" evidence="10">
    <location>
        <begin position="70"/>
        <end position="184"/>
    </location>
</feature>
<evidence type="ECO:0000256" key="2">
    <source>
        <dbReference type="ARBA" id="ARBA00022723"/>
    </source>
</evidence>
<dbReference type="Pfam" id="PF00394">
    <property type="entry name" value="Cu-oxidase"/>
    <property type="match status" value="1"/>
</dbReference>
<proteinExistence type="inferred from homology"/>
<evidence type="ECO:0000259" key="9">
    <source>
        <dbReference type="Pfam" id="PF07731"/>
    </source>
</evidence>
<dbReference type="CDD" id="cd13880">
    <property type="entry name" value="CuRO_2_MaLCC_like"/>
    <property type="match status" value="1"/>
</dbReference>
<dbReference type="eggNOG" id="KOG1263">
    <property type="taxonomic scope" value="Eukaryota"/>
</dbReference>
<dbReference type="PANTHER" id="PTHR11709:SF71">
    <property type="entry name" value="OXIDOREDUCTASE TPCJ"/>
    <property type="match status" value="1"/>
</dbReference>
<dbReference type="InterPro" id="IPR045087">
    <property type="entry name" value="Cu-oxidase_fam"/>
</dbReference>
<dbReference type="InterPro" id="IPR008972">
    <property type="entry name" value="Cupredoxin"/>
</dbReference>
<dbReference type="AlphaFoldDB" id="C5G0U9"/>
<evidence type="ECO:0000256" key="6">
    <source>
        <dbReference type="ARBA" id="ARBA00023180"/>
    </source>
</evidence>
<dbReference type="VEuPathDB" id="FungiDB:MCYG_08571"/>
<dbReference type="Pfam" id="PF07732">
    <property type="entry name" value="Cu-oxidase_3"/>
    <property type="match status" value="1"/>
</dbReference>
<name>C5G0U9_ARTOC</name>
<dbReference type="STRING" id="554155.C5G0U9"/>
<evidence type="ECO:0000256" key="4">
    <source>
        <dbReference type="ARBA" id="ARBA00023002"/>
    </source>
</evidence>
<evidence type="ECO:0000256" key="1">
    <source>
        <dbReference type="ARBA" id="ARBA00010609"/>
    </source>
</evidence>
<evidence type="ECO:0000259" key="8">
    <source>
        <dbReference type="Pfam" id="PF00394"/>
    </source>
</evidence>
<dbReference type="CDD" id="cd13901">
    <property type="entry name" value="CuRO_3_MaLCC_like"/>
    <property type="match status" value="1"/>
</dbReference>
<dbReference type="PROSITE" id="PS00080">
    <property type="entry name" value="MULTICOPPER_OXIDASE2"/>
    <property type="match status" value="1"/>
</dbReference>
<keyword evidence="7" id="KW-0732">Signal</keyword>
<dbReference type="CDD" id="cd13854">
    <property type="entry name" value="CuRO_1_MaLCC_like"/>
    <property type="match status" value="1"/>
</dbReference>
<organism evidence="11 12">
    <name type="scientific">Arthroderma otae (strain ATCC MYA-4605 / CBS 113480)</name>
    <name type="common">Microsporum canis</name>
    <dbReference type="NCBI Taxonomy" id="554155"/>
    <lineage>
        <taxon>Eukaryota</taxon>
        <taxon>Fungi</taxon>
        <taxon>Dikarya</taxon>
        <taxon>Ascomycota</taxon>
        <taxon>Pezizomycotina</taxon>
        <taxon>Eurotiomycetes</taxon>
        <taxon>Eurotiomycetidae</taxon>
        <taxon>Onygenales</taxon>
        <taxon>Arthrodermataceae</taxon>
        <taxon>Microsporum</taxon>
    </lineage>
</organism>
<evidence type="ECO:0000313" key="11">
    <source>
        <dbReference type="EMBL" id="EEQ35752.1"/>
    </source>
</evidence>
<comment type="similarity">
    <text evidence="1">Belongs to the multicopper oxidase family.</text>
</comment>
<dbReference type="Proteomes" id="UP000002035">
    <property type="component" value="Unassembled WGS sequence"/>
</dbReference>
<feature type="domain" description="Plastocyanin-like" evidence="9">
    <location>
        <begin position="421"/>
        <end position="551"/>
    </location>
</feature>
<dbReference type="EMBL" id="DS995709">
    <property type="protein sequence ID" value="EEQ35752.1"/>
    <property type="molecule type" value="Genomic_DNA"/>
</dbReference>
<dbReference type="Gene3D" id="2.60.40.420">
    <property type="entry name" value="Cupredoxins - blue copper proteins"/>
    <property type="match status" value="3"/>
</dbReference>
<sequence length="586" mass="64945">MKLALLSLLAFVPSCYSLPWTASQSLDVKRADSCENTPTSRHCWGQYNVDTNYYTTIPDTGKTVEVWLSVQEGTCNQDGYKRPCMTFNGTMPGPAIIADWGDDLVIHVTNNLESNGTAIHWHGVRQLNSVEQDGVPGVTQCPIRPGESYTYKFKVTQYGSSWYHSHFSLQYTEGLFGPLIFKGPATANYDEDKGVLFLQDWSHTSTFTDWSAKEKYGITKSLNNLLINGTNTFDCAGSKDPNCVGGGKKFETVFEPGKKYLIRLANVAMDSLFQFNIDGHKLKVIAVDFVPIVPYETDSVLVNVGERYDVIVEANATPGDYWMRGGWLRACQGVANDNPGSITGIVRYNPKSTKTPTTTSTVQPPNICADEPSTKLVPRVKFDVTSITGTTVEDINVRLTHTALFQWTINGSSLALDWNKPTLKYIFNNASDFPTPYNVVPVERKNPTGDEWAVLVIENTAAALFSNIAHPIHLHGHDFWILAQETGKLWDGSMKSFQMKDAPRRDTALLPARGYLAIAFRLDNPGAWLIHCHIAWHSSQGLALEFVESPNSISVGTAAKTVFDNTCASWEKWSPSSPWPQDDSGI</sequence>
<dbReference type="FunFam" id="2.60.40.420:FF:000021">
    <property type="entry name" value="Extracellular dihydrogeodin oxidase/laccase"/>
    <property type="match status" value="1"/>
</dbReference>
<evidence type="ECO:0000256" key="5">
    <source>
        <dbReference type="ARBA" id="ARBA00023008"/>
    </source>
</evidence>
<dbReference type="SUPFAM" id="SSF49503">
    <property type="entry name" value="Cupredoxins"/>
    <property type="match status" value="3"/>
</dbReference>
<keyword evidence="3" id="KW-0677">Repeat</keyword>
<keyword evidence="2" id="KW-0479">Metal-binding</keyword>
<feature type="chain" id="PRO_5002950450" evidence="7">
    <location>
        <begin position="18"/>
        <end position="586"/>
    </location>
</feature>
<gene>
    <name evidence="11" type="ORF">MCYG_08571</name>
</gene>
<dbReference type="InterPro" id="IPR011706">
    <property type="entry name" value="Cu-oxidase_C"/>
</dbReference>
<keyword evidence="6" id="KW-0325">Glycoprotein</keyword>